<dbReference type="Proteomes" id="UP000639973">
    <property type="component" value="Unassembled WGS sequence"/>
</dbReference>
<keyword evidence="2" id="KW-0805">Transcription regulation</keyword>
<dbReference type="InterPro" id="IPR011256">
    <property type="entry name" value="Reg_factor_effector_dom_sf"/>
</dbReference>
<dbReference type="SUPFAM" id="SSF55136">
    <property type="entry name" value="Probable bacterial effector-binding domain"/>
    <property type="match status" value="1"/>
</dbReference>
<keyword evidence="3" id="KW-0238">DNA-binding</keyword>
<dbReference type="EMBL" id="BMOL01000033">
    <property type="protein sequence ID" value="GGL94426.1"/>
    <property type="molecule type" value="Genomic_DNA"/>
</dbReference>
<feature type="domain" description="HTH merR-type" evidence="5">
    <location>
        <begin position="10"/>
        <end position="80"/>
    </location>
</feature>
<reference evidence="7" key="1">
    <citation type="journal article" date="2019" name="Int. J. Syst. Evol. Microbiol.">
        <title>The Global Catalogue of Microorganisms (GCM) 10K type strain sequencing project: providing services to taxonomists for standard genome sequencing and annotation.</title>
        <authorList>
            <consortium name="The Broad Institute Genomics Platform"/>
            <consortium name="The Broad Institute Genome Sequencing Center for Infectious Disease"/>
            <person name="Wu L."/>
            <person name="Ma J."/>
        </authorList>
    </citation>
    <scope>NUCLEOTIDE SEQUENCE [LARGE SCALE GENOMIC DNA]</scope>
    <source>
        <strain evidence="7">JCM 15442</strain>
    </source>
</reference>
<dbReference type="PANTHER" id="PTHR30204">
    <property type="entry name" value="REDOX-CYCLING DRUG-SENSING TRANSCRIPTIONAL ACTIVATOR SOXR"/>
    <property type="match status" value="1"/>
</dbReference>
<evidence type="ECO:0000313" key="6">
    <source>
        <dbReference type="EMBL" id="GGL94426.1"/>
    </source>
</evidence>
<dbReference type="InterPro" id="IPR047057">
    <property type="entry name" value="MerR_fam"/>
</dbReference>
<evidence type="ECO:0000313" key="7">
    <source>
        <dbReference type="Proteomes" id="UP000639973"/>
    </source>
</evidence>
<sequence length="304" mass="34784">MVSDPRERALYTIGQFAKFTGFPVKTLRYYDEVGVLKPAFVDSDTGYRSYTEAQRKQMHFLAQLHVLDLTVEMLRDFMRDPTLEHQGALIDWKIAQLEQEIRDRQQGLESLKRVRAYPWSGQQYEVIAEERSSRSWACVHYVTQMKGFEKDREQAFRTVRAFLTRRGVTPAGSPMVFSLPIQDMRGVHKGVEVYAGFELTDPVPAEGEVLVGTTPSGFWYGVKHTGPYEHIWHVMTMLFEHLQRSGVRVQRGAGEFLQQEVFHVGPWDTAEAGRWVTDVRWLVRPDDSGCVVPRVLGGRGSDSG</sequence>
<protein>
    <recommendedName>
        <fullName evidence="5">HTH merR-type domain-containing protein</fullName>
    </recommendedName>
</protein>
<dbReference type="Pfam" id="PF13411">
    <property type="entry name" value="MerR_1"/>
    <property type="match status" value="1"/>
</dbReference>
<proteinExistence type="predicted"/>
<evidence type="ECO:0000256" key="3">
    <source>
        <dbReference type="ARBA" id="ARBA00023125"/>
    </source>
</evidence>
<dbReference type="RefSeq" id="WP_188974281.1">
    <property type="nucleotide sequence ID" value="NZ_BMOL01000033.1"/>
</dbReference>
<comment type="caution">
    <text evidence="6">The sequence shown here is derived from an EMBL/GenBank/DDBJ whole genome shotgun (WGS) entry which is preliminary data.</text>
</comment>
<organism evidence="6 7">
    <name type="scientific">Deinococcus aerolatus</name>
    <dbReference type="NCBI Taxonomy" id="522487"/>
    <lineage>
        <taxon>Bacteria</taxon>
        <taxon>Thermotogati</taxon>
        <taxon>Deinococcota</taxon>
        <taxon>Deinococci</taxon>
        <taxon>Deinococcales</taxon>
        <taxon>Deinococcaceae</taxon>
        <taxon>Deinococcus</taxon>
    </lineage>
</organism>
<name>A0ABQ2GFT4_9DEIO</name>
<dbReference type="SMART" id="SM00422">
    <property type="entry name" value="HTH_MERR"/>
    <property type="match status" value="1"/>
</dbReference>
<evidence type="ECO:0000259" key="5">
    <source>
        <dbReference type="PROSITE" id="PS50937"/>
    </source>
</evidence>
<dbReference type="Gene3D" id="1.10.1660.10">
    <property type="match status" value="1"/>
</dbReference>
<keyword evidence="7" id="KW-1185">Reference proteome</keyword>
<dbReference type="SUPFAM" id="SSF46955">
    <property type="entry name" value="Putative DNA-binding domain"/>
    <property type="match status" value="1"/>
</dbReference>
<keyword evidence="1" id="KW-0678">Repressor</keyword>
<dbReference type="InterPro" id="IPR000551">
    <property type="entry name" value="MerR-type_HTH_dom"/>
</dbReference>
<accession>A0ABQ2GFT4</accession>
<evidence type="ECO:0000256" key="4">
    <source>
        <dbReference type="ARBA" id="ARBA00023163"/>
    </source>
</evidence>
<dbReference type="InterPro" id="IPR009061">
    <property type="entry name" value="DNA-bd_dom_put_sf"/>
</dbReference>
<keyword evidence="4" id="KW-0804">Transcription</keyword>
<evidence type="ECO:0000256" key="2">
    <source>
        <dbReference type="ARBA" id="ARBA00023015"/>
    </source>
</evidence>
<evidence type="ECO:0000256" key="1">
    <source>
        <dbReference type="ARBA" id="ARBA00022491"/>
    </source>
</evidence>
<dbReference type="PROSITE" id="PS50937">
    <property type="entry name" value="HTH_MERR_2"/>
    <property type="match status" value="1"/>
</dbReference>
<gene>
    <name evidence="6" type="ORF">GCM10010840_35550</name>
</gene>
<dbReference type="PANTHER" id="PTHR30204:SF69">
    <property type="entry name" value="MERR-FAMILY TRANSCRIPTIONAL REGULATOR"/>
    <property type="match status" value="1"/>
</dbReference>
<dbReference type="Gene3D" id="3.20.80.10">
    <property type="entry name" value="Regulatory factor, effector binding domain"/>
    <property type="match status" value="1"/>
</dbReference>